<evidence type="ECO:0000256" key="1">
    <source>
        <dbReference type="SAM" id="SignalP"/>
    </source>
</evidence>
<dbReference type="Proteomes" id="UP000004816">
    <property type="component" value="Unassembled WGS sequence"/>
</dbReference>
<gene>
    <name evidence="2" type="ORF">HMPREF9336_02346</name>
</gene>
<dbReference type="AlphaFoldDB" id="E5XS74"/>
<organism evidence="2 3">
    <name type="scientific">Segniliparus rugosus (strain ATCC BAA-974 / DSM 45345 / CCUG 50838 / CIP 108380 / JCM 13579 / CDC 945)</name>
    <dbReference type="NCBI Taxonomy" id="679197"/>
    <lineage>
        <taxon>Bacteria</taxon>
        <taxon>Bacillati</taxon>
        <taxon>Actinomycetota</taxon>
        <taxon>Actinomycetes</taxon>
        <taxon>Mycobacteriales</taxon>
        <taxon>Segniliparaceae</taxon>
        <taxon>Segniliparus</taxon>
    </lineage>
</organism>
<protein>
    <submittedName>
        <fullName evidence="2">Uncharacterized protein</fullName>
    </submittedName>
</protein>
<dbReference type="HOGENOM" id="CLU_2289714_0_0_11"/>
<comment type="caution">
    <text evidence="2">The sequence shown here is derived from an EMBL/GenBank/DDBJ whole genome shotgun (WGS) entry which is preliminary data.</text>
</comment>
<dbReference type="EMBL" id="ACZI02000002">
    <property type="protein sequence ID" value="EFV12859.2"/>
    <property type="molecule type" value="Genomic_DNA"/>
</dbReference>
<reference evidence="2 3" key="1">
    <citation type="journal article" date="2011" name="Stand. Genomic Sci.">
        <title>High quality draft genome sequence of Segniliparus rugosus CDC 945(T)= (ATCC BAA-974(T)).</title>
        <authorList>
            <person name="Earl A.M."/>
            <person name="Desjardins C.A."/>
            <person name="Fitzgerald M.G."/>
            <person name="Arachchi H.M."/>
            <person name="Zeng Q."/>
            <person name="Mehta T."/>
            <person name="Griggs A."/>
            <person name="Birren B.W."/>
            <person name="Toney N.C."/>
            <person name="Carr J."/>
            <person name="Posey J."/>
            <person name="Butler W.R."/>
        </authorList>
    </citation>
    <scope>NUCLEOTIDE SEQUENCE [LARGE SCALE GENOMIC DNA]</scope>
    <source>
        <strain evidence="3">ATCC BAA-974 / DSM 45345 / CCUG 50838 / CIP 108380 / JCM 13579 / CDC 945</strain>
    </source>
</reference>
<name>E5XS74_SEGRC</name>
<evidence type="ECO:0000313" key="2">
    <source>
        <dbReference type="EMBL" id="EFV12859.2"/>
    </source>
</evidence>
<sequence>MNRGVRKAVLGLVGFGSLSLGLGAAPVASAAPTIASPPASHVAALEAHRWKAQCWWIDDRRADNRRWGTARGTGKSRSRALRDARADVPNGAFVHHCDSSR</sequence>
<feature type="signal peptide" evidence="1">
    <location>
        <begin position="1"/>
        <end position="30"/>
    </location>
</feature>
<keyword evidence="1" id="KW-0732">Signal</keyword>
<accession>E5XS74</accession>
<proteinExistence type="predicted"/>
<evidence type="ECO:0000313" key="3">
    <source>
        <dbReference type="Proteomes" id="UP000004816"/>
    </source>
</evidence>
<keyword evidence="3" id="KW-1185">Reference proteome</keyword>
<dbReference type="RefSeq" id="WP_021030309.1">
    <property type="nucleotide sequence ID" value="NZ_KI391953.1"/>
</dbReference>
<feature type="chain" id="PRO_5003203023" evidence="1">
    <location>
        <begin position="31"/>
        <end position="101"/>
    </location>
</feature>